<dbReference type="GeneID" id="93619173"/>
<gene>
    <name evidence="1" type="ORF">RO3G_12208</name>
</gene>
<name>I1CGB7_RHIO9</name>
<dbReference type="Proteomes" id="UP000009138">
    <property type="component" value="Unassembled WGS sequence"/>
</dbReference>
<evidence type="ECO:0000313" key="1">
    <source>
        <dbReference type="EMBL" id="EIE87497.1"/>
    </source>
</evidence>
<dbReference type="RefSeq" id="XP_067522893.1">
    <property type="nucleotide sequence ID" value="XM_067666792.1"/>
</dbReference>
<dbReference type="EMBL" id="CH476741">
    <property type="protein sequence ID" value="EIE87497.1"/>
    <property type="molecule type" value="Genomic_DNA"/>
</dbReference>
<accession>I1CGB7</accession>
<evidence type="ECO:0000313" key="2">
    <source>
        <dbReference type="Proteomes" id="UP000009138"/>
    </source>
</evidence>
<dbReference type="InParanoid" id="I1CGB7"/>
<dbReference type="AlphaFoldDB" id="I1CGB7"/>
<sequence length="55" mass="6190">MLIRLNVMKSSINQKKYDLNEDGHAIDCSGHSVLDMLLGILNEGWKRSFLGGSRK</sequence>
<keyword evidence="2" id="KW-1185">Reference proteome</keyword>
<dbReference type="VEuPathDB" id="FungiDB:RO3G_12208"/>
<protein>
    <submittedName>
        <fullName evidence="1">Uncharacterized protein</fullName>
    </submittedName>
</protein>
<organism evidence="1 2">
    <name type="scientific">Rhizopus delemar (strain RA 99-880 / ATCC MYA-4621 / FGSC 9543 / NRRL 43880)</name>
    <name type="common">Mucormycosis agent</name>
    <name type="synonym">Rhizopus arrhizus var. delemar</name>
    <dbReference type="NCBI Taxonomy" id="246409"/>
    <lineage>
        <taxon>Eukaryota</taxon>
        <taxon>Fungi</taxon>
        <taxon>Fungi incertae sedis</taxon>
        <taxon>Mucoromycota</taxon>
        <taxon>Mucoromycotina</taxon>
        <taxon>Mucoromycetes</taxon>
        <taxon>Mucorales</taxon>
        <taxon>Mucorineae</taxon>
        <taxon>Rhizopodaceae</taxon>
        <taxon>Rhizopus</taxon>
    </lineage>
</organism>
<proteinExistence type="predicted"/>
<reference evidence="1 2" key="1">
    <citation type="journal article" date="2009" name="PLoS Genet.">
        <title>Genomic analysis of the basal lineage fungus Rhizopus oryzae reveals a whole-genome duplication.</title>
        <authorList>
            <person name="Ma L.-J."/>
            <person name="Ibrahim A.S."/>
            <person name="Skory C."/>
            <person name="Grabherr M.G."/>
            <person name="Burger G."/>
            <person name="Butler M."/>
            <person name="Elias M."/>
            <person name="Idnurm A."/>
            <person name="Lang B.F."/>
            <person name="Sone T."/>
            <person name="Abe A."/>
            <person name="Calvo S.E."/>
            <person name="Corrochano L.M."/>
            <person name="Engels R."/>
            <person name="Fu J."/>
            <person name="Hansberg W."/>
            <person name="Kim J.-M."/>
            <person name="Kodira C.D."/>
            <person name="Koehrsen M.J."/>
            <person name="Liu B."/>
            <person name="Miranda-Saavedra D."/>
            <person name="O'Leary S."/>
            <person name="Ortiz-Castellanos L."/>
            <person name="Poulter R."/>
            <person name="Rodriguez-Romero J."/>
            <person name="Ruiz-Herrera J."/>
            <person name="Shen Y.-Q."/>
            <person name="Zeng Q."/>
            <person name="Galagan J."/>
            <person name="Birren B.W."/>
            <person name="Cuomo C.A."/>
            <person name="Wickes B.L."/>
        </authorList>
    </citation>
    <scope>NUCLEOTIDE SEQUENCE [LARGE SCALE GENOMIC DNA]</scope>
    <source>
        <strain evidence="2">RA 99-880 / ATCC MYA-4621 / FGSC 9543 / NRRL 43880</strain>
    </source>
</reference>